<name>D4CV36_9FUSO</name>
<dbReference type="InterPro" id="IPR018958">
    <property type="entry name" value="Knr4/Smi1-like_dom"/>
</dbReference>
<evidence type="ECO:0000313" key="2">
    <source>
        <dbReference type="EMBL" id="EFE86790.1"/>
    </source>
</evidence>
<dbReference type="InterPro" id="IPR037883">
    <property type="entry name" value="Knr4/Smi1-like_sf"/>
</dbReference>
<protein>
    <submittedName>
        <fullName evidence="2">SMI1 / KNR4 family protein</fullName>
    </submittedName>
</protein>
<sequence>MRGVNMTEFNWDSFIKELEKFQKGIENIGGHSRETIIEVPAKEEEILEVEKKLGYRIPEDFRDVLLNYSSHFEYFWSTYRDEEEEQIEFPEKFCAIFAGNLHWGLKFLLDFEESRQGWVDICYPDYDNEYDKVWHNKLAFYKVANGDYYGIELEKENYGKIVYLSHDGGDAHGHYIADNFKDLLNNWSKVGAVGGDDWQWEVFYTEGKGIDPDCENAKEWREYIFSKI</sequence>
<evidence type="ECO:0000313" key="3">
    <source>
        <dbReference type="Proteomes" id="UP000003748"/>
    </source>
</evidence>
<proteinExistence type="predicted"/>
<dbReference type="Pfam" id="PF09346">
    <property type="entry name" value="SMI1_KNR4"/>
    <property type="match status" value="1"/>
</dbReference>
<gene>
    <name evidence="2" type="ORF">FUSPEROL_01278</name>
</gene>
<dbReference type="EMBL" id="ACJY01000065">
    <property type="protein sequence ID" value="EFE86790.1"/>
    <property type="molecule type" value="Genomic_DNA"/>
</dbReference>
<dbReference type="HOGENOM" id="CLU_1228447_0_0_0"/>
<dbReference type="Gene3D" id="3.40.1580.10">
    <property type="entry name" value="SMI1/KNR4-like"/>
    <property type="match status" value="1"/>
</dbReference>
<dbReference type="AlphaFoldDB" id="D4CV36"/>
<comment type="caution">
    <text evidence="2">The sequence shown here is derived from an EMBL/GenBank/DDBJ whole genome shotgun (WGS) entry which is preliminary data.</text>
</comment>
<evidence type="ECO:0000259" key="1">
    <source>
        <dbReference type="SMART" id="SM00860"/>
    </source>
</evidence>
<reference evidence="2 3" key="1">
    <citation type="submission" date="2010-02" db="EMBL/GenBank/DDBJ databases">
        <authorList>
            <person name="Weinstock G."/>
            <person name="Sodergren E."/>
            <person name="Clifton S."/>
            <person name="Fulton L."/>
            <person name="Fulton B."/>
            <person name="Courtney L."/>
            <person name="Fronick C."/>
            <person name="Harrison M."/>
            <person name="Strong C."/>
            <person name="Farmer C."/>
            <person name="Delahaunty K."/>
            <person name="Markovic C."/>
            <person name="Hall O."/>
            <person name="Minx P."/>
            <person name="Tomlinson C."/>
            <person name="Mitreva M."/>
            <person name="Nelson J."/>
            <person name="Hou S."/>
            <person name="Wollam A."/>
            <person name="Pepin K.H."/>
            <person name="Johnson M."/>
            <person name="Bhonagiri V."/>
            <person name="Zhang X."/>
            <person name="Suruliraj S."/>
            <person name="Warren W."/>
            <person name="Chinwalla A."/>
            <person name="Mardis E.R."/>
            <person name="Wilson R.K."/>
        </authorList>
    </citation>
    <scope>NUCLEOTIDE SEQUENCE [LARGE SCALE GENOMIC DNA]</scope>
    <source>
        <strain evidence="2 3">ATCC 33693</strain>
    </source>
</reference>
<dbReference type="SUPFAM" id="SSF160631">
    <property type="entry name" value="SMI1/KNR4-like"/>
    <property type="match status" value="1"/>
</dbReference>
<accession>D4CV36</accession>
<dbReference type="eggNOG" id="ENOG502ZBGX">
    <property type="taxonomic scope" value="Bacteria"/>
</dbReference>
<feature type="domain" description="Knr4/Smi1-like" evidence="1">
    <location>
        <begin position="40"/>
        <end position="186"/>
    </location>
</feature>
<dbReference type="SMART" id="SM00860">
    <property type="entry name" value="SMI1_KNR4"/>
    <property type="match status" value="1"/>
</dbReference>
<dbReference type="Proteomes" id="UP000003748">
    <property type="component" value="Unassembled WGS sequence"/>
</dbReference>
<dbReference type="STRING" id="546275.FUSPEROL_01278"/>
<organism evidence="2 3">
    <name type="scientific">Fusobacterium periodonticum ATCC 33693</name>
    <dbReference type="NCBI Taxonomy" id="546275"/>
    <lineage>
        <taxon>Bacteria</taxon>
        <taxon>Fusobacteriati</taxon>
        <taxon>Fusobacteriota</taxon>
        <taxon>Fusobacteriia</taxon>
        <taxon>Fusobacteriales</taxon>
        <taxon>Fusobacteriaceae</taxon>
        <taxon>Fusobacterium</taxon>
    </lineage>
</organism>